<dbReference type="InterPro" id="IPR046249">
    <property type="entry name" value="DUF6282"/>
</dbReference>
<dbReference type="Proteomes" id="UP000192569">
    <property type="component" value="Chromosome I"/>
</dbReference>
<evidence type="ECO:0000313" key="2">
    <source>
        <dbReference type="Proteomes" id="UP000192569"/>
    </source>
</evidence>
<keyword evidence="2" id="KW-1185">Reference proteome</keyword>
<sequence>MLVNLQGAIDLHVHTYPCLFPRLCDDYTAVVAAAQAGMGGMVLKCHHESTVSRAREVGRQVEGFKVYGGIVLNTYVGGINPAAVEAALKMGGKIVWMPTIDAAYHARVHGSRGRYDVQEGGNTGRPGEQEGITIWDNEKNITPNTLEVLDLVAQYDAILGTSHLSPEEIYELVKAARGRGVKKILITHPFFKVPKLSLQELKELVELGAIAEFGYCTISPMWHYATIEEVFIALKTIGIENAVLMSDAGQRHNPFPHEALRIFAQCLYEKGLSEKEIRHLTVEKPAELLGEEVR</sequence>
<dbReference type="EMBL" id="LT838272">
    <property type="protein sequence ID" value="SMB91879.1"/>
    <property type="molecule type" value="Genomic_DNA"/>
</dbReference>
<proteinExistence type="predicted"/>
<dbReference type="InterPro" id="IPR032466">
    <property type="entry name" value="Metal_Hydrolase"/>
</dbReference>
<dbReference type="PIRSF" id="PIRSF021898">
    <property type="entry name" value="UCP021898"/>
    <property type="match status" value="1"/>
</dbReference>
<dbReference type="STRING" id="698762.SAMN00808754_0538"/>
<reference evidence="1 2" key="1">
    <citation type="submission" date="2017-04" db="EMBL/GenBank/DDBJ databases">
        <authorList>
            <person name="Afonso C.L."/>
            <person name="Miller P.J."/>
            <person name="Scott M.A."/>
            <person name="Spackman E."/>
            <person name="Goraichik I."/>
            <person name="Dimitrov K.M."/>
            <person name="Suarez D.L."/>
            <person name="Swayne D.E."/>
        </authorList>
    </citation>
    <scope>NUCLEOTIDE SEQUENCE [LARGE SCALE GENOMIC DNA]</scope>
    <source>
        <strain evidence="1 2">ToBE</strain>
    </source>
</reference>
<dbReference type="AlphaFoldDB" id="A0A1W1VEP4"/>
<organism evidence="1 2">
    <name type="scientific">Thermanaeromonas toyohensis ToBE</name>
    <dbReference type="NCBI Taxonomy" id="698762"/>
    <lineage>
        <taxon>Bacteria</taxon>
        <taxon>Bacillati</taxon>
        <taxon>Bacillota</taxon>
        <taxon>Clostridia</taxon>
        <taxon>Neomoorellales</taxon>
        <taxon>Neomoorellaceae</taxon>
        <taxon>Thermanaeromonas</taxon>
    </lineage>
</organism>
<dbReference type="Pfam" id="PF19799">
    <property type="entry name" value="DUF6282"/>
    <property type="match status" value="1"/>
</dbReference>
<dbReference type="SUPFAM" id="SSF51556">
    <property type="entry name" value="Metallo-dependent hydrolases"/>
    <property type="match status" value="1"/>
</dbReference>
<evidence type="ECO:0008006" key="3">
    <source>
        <dbReference type="Google" id="ProtNLM"/>
    </source>
</evidence>
<name>A0A1W1VEP4_9FIRM</name>
<gene>
    <name evidence="1" type="ORF">SAMN00808754_0538</name>
</gene>
<dbReference type="OrthoDB" id="9802809at2"/>
<dbReference type="Gene3D" id="3.20.20.140">
    <property type="entry name" value="Metal-dependent hydrolases"/>
    <property type="match status" value="1"/>
</dbReference>
<dbReference type="RefSeq" id="WP_084663790.1">
    <property type="nucleotide sequence ID" value="NZ_LT838272.1"/>
</dbReference>
<evidence type="ECO:0000313" key="1">
    <source>
        <dbReference type="EMBL" id="SMB91879.1"/>
    </source>
</evidence>
<protein>
    <recommendedName>
        <fullName evidence="3">Cytosolic protein</fullName>
    </recommendedName>
</protein>
<dbReference type="InterPro" id="IPR016797">
    <property type="entry name" value="UCP021898"/>
</dbReference>
<accession>A0A1W1VEP4</accession>